<dbReference type="Proteomes" id="UP000823775">
    <property type="component" value="Unassembled WGS sequence"/>
</dbReference>
<dbReference type="EMBL" id="JACEIK010005638">
    <property type="protein sequence ID" value="MCE0481948.1"/>
    <property type="molecule type" value="Genomic_DNA"/>
</dbReference>
<proteinExistence type="predicted"/>
<comment type="caution">
    <text evidence="1">The sequence shown here is derived from an EMBL/GenBank/DDBJ whole genome shotgun (WGS) entry which is preliminary data.</text>
</comment>
<protein>
    <submittedName>
        <fullName evidence="1">Uncharacterized protein</fullName>
    </submittedName>
</protein>
<gene>
    <name evidence="1" type="ORF">HAX54_040161</name>
</gene>
<organism evidence="1 2">
    <name type="scientific">Datura stramonium</name>
    <name type="common">Jimsonweed</name>
    <name type="synonym">Common thornapple</name>
    <dbReference type="NCBI Taxonomy" id="4076"/>
    <lineage>
        <taxon>Eukaryota</taxon>
        <taxon>Viridiplantae</taxon>
        <taxon>Streptophyta</taxon>
        <taxon>Embryophyta</taxon>
        <taxon>Tracheophyta</taxon>
        <taxon>Spermatophyta</taxon>
        <taxon>Magnoliopsida</taxon>
        <taxon>eudicotyledons</taxon>
        <taxon>Gunneridae</taxon>
        <taxon>Pentapetalae</taxon>
        <taxon>asterids</taxon>
        <taxon>lamiids</taxon>
        <taxon>Solanales</taxon>
        <taxon>Solanaceae</taxon>
        <taxon>Solanoideae</taxon>
        <taxon>Datureae</taxon>
        <taxon>Datura</taxon>
    </lineage>
</organism>
<sequence length="117" mass="13340">MAVGAVGVEGISGRERKYERWRGCAGVNGEFRRRGEREEQTAGLVVFRLTVDRVHREEWYDARRTKRRKIEGGRSGVCGFAGVCRRGQGRVEKGAAEVWPEMERKRMGGARWIFGIL</sequence>
<reference evidence="1 2" key="1">
    <citation type="journal article" date="2021" name="BMC Genomics">
        <title>Datura genome reveals duplications of psychoactive alkaloid biosynthetic genes and high mutation rate following tissue culture.</title>
        <authorList>
            <person name="Rajewski A."/>
            <person name="Carter-House D."/>
            <person name="Stajich J."/>
            <person name="Litt A."/>
        </authorList>
    </citation>
    <scope>NUCLEOTIDE SEQUENCE [LARGE SCALE GENOMIC DNA]</scope>
    <source>
        <strain evidence="1">AR-01</strain>
    </source>
</reference>
<evidence type="ECO:0000313" key="2">
    <source>
        <dbReference type="Proteomes" id="UP000823775"/>
    </source>
</evidence>
<keyword evidence="2" id="KW-1185">Reference proteome</keyword>
<name>A0ABS8VRV8_DATST</name>
<evidence type="ECO:0000313" key="1">
    <source>
        <dbReference type="EMBL" id="MCE0481948.1"/>
    </source>
</evidence>
<accession>A0ABS8VRV8</accession>